<name>A0A1W2A1I4_9HYPH</name>
<dbReference type="AlphaFoldDB" id="A0A1W2A1I4"/>
<dbReference type="EMBL" id="FWXR01000003">
    <property type="protein sequence ID" value="SMC54589.1"/>
    <property type="molecule type" value="Genomic_DNA"/>
</dbReference>
<evidence type="ECO:0000313" key="2">
    <source>
        <dbReference type="Proteomes" id="UP000192656"/>
    </source>
</evidence>
<gene>
    <name evidence="1" type="ORF">SAMN06297251_103296</name>
</gene>
<dbReference type="Proteomes" id="UP000192656">
    <property type="component" value="Unassembled WGS sequence"/>
</dbReference>
<sequence>MEQLQTASVDKTTKIPVYIDCARLTLTPVD</sequence>
<reference evidence="1 2" key="1">
    <citation type="submission" date="2017-04" db="EMBL/GenBank/DDBJ databases">
        <authorList>
            <person name="Afonso C.L."/>
            <person name="Miller P.J."/>
            <person name="Scott M.A."/>
            <person name="Spackman E."/>
            <person name="Goraichik I."/>
            <person name="Dimitrov K.M."/>
            <person name="Suarez D.L."/>
            <person name="Swayne D.E."/>
        </authorList>
    </citation>
    <scope>NUCLEOTIDE SEQUENCE [LARGE SCALE GENOMIC DNA]</scope>
    <source>
        <strain evidence="1 2">CGMCC 1.10972</strain>
    </source>
</reference>
<evidence type="ECO:0000313" key="1">
    <source>
        <dbReference type="EMBL" id="SMC54589.1"/>
    </source>
</evidence>
<accession>A0A1W2A1I4</accession>
<keyword evidence="2" id="KW-1185">Reference proteome</keyword>
<organism evidence="1 2">
    <name type="scientific">Fulvimarina manganoxydans</name>
    <dbReference type="NCBI Taxonomy" id="937218"/>
    <lineage>
        <taxon>Bacteria</taxon>
        <taxon>Pseudomonadati</taxon>
        <taxon>Pseudomonadota</taxon>
        <taxon>Alphaproteobacteria</taxon>
        <taxon>Hyphomicrobiales</taxon>
        <taxon>Aurantimonadaceae</taxon>
        <taxon>Fulvimarina</taxon>
    </lineage>
</organism>
<protein>
    <submittedName>
        <fullName evidence="1">Uncharacterized protein</fullName>
    </submittedName>
</protein>
<proteinExistence type="predicted"/>
<dbReference type="STRING" id="937218.SAMN06297251_103296"/>